<comment type="caution">
    <text evidence="10">The sequence shown here is derived from an EMBL/GenBank/DDBJ whole genome shotgun (WGS) entry which is preliminary data.</text>
</comment>
<dbReference type="Gene3D" id="1.10.287.950">
    <property type="entry name" value="Methyl-accepting chemotaxis protein"/>
    <property type="match status" value="1"/>
</dbReference>
<dbReference type="SMART" id="SM00283">
    <property type="entry name" value="MA"/>
    <property type="match status" value="1"/>
</dbReference>
<name>A0ABX2T7T4_9PROT</name>
<keyword evidence="2" id="KW-0997">Cell inner membrane</keyword>
<evidence type="ECO:0000259" key="8">
    <source>
        <dbReference type="PROSITE" id="PS50192"/>
    </source>
</evidence>
<evidence type="ECO:0000256" key="5">
    <source>
        <dbReference type="PROSITE-ProRule" id="PRU00284"/>
    </source>
</evidence>
<feature type="chain" id="PRO_5045146696" description="Methyl-accepting chemotaxis protein" evidence="6">
    <location>
        <begin position="26"/>
        <end position="430"/>
    </location>
</feature>
<dbReference type="PROSITE" id="PS50192">
    <property type="entry name" value="T_SNARE"/>
    <property type="match status" value="1"/>
</dbReference>
<dbReference type="PROSITE" id="PS50111">
    <property type="entry name" value="CHEMOTAXIS_TRANSDUC_2"/>
    <property type="match status" value="1"/>
</dbReference>
<feature type="domain" description="T-SNARE coiled-coil homology" evidence="8">
    <location>
        <begin position="325"/>
        <end position="387"/>
    </location>
</feature>
<keyword evidence="6" id="KW-0732">Signal</keyword>
<gene>
    <name evidence="10" type="ORF">HND93_06055</name>
</gene>
<dbReference type="Proteomes" id="UP000584642">
    <property type="component" value="Unassembled WGS sequence"/>
</dbReference>
<dbReference type="InterPro" id="IPR000727">
    <property type="entry name" value="T_SNARE_dom"/>
</dbReference>
<dbReference type="PROSITE" id="PS50885">
    <property type="entry name" value="HAMP"/>
    <property type="match status" value="1"/>
</dbReference>
<keyword evidence="2" id="KW-0472">Membrane</keyword>
<dbReference type="Pfam" id="PF00015">
    <property type="entry name" value="MCPsignal"/>
    <property type="match status" value="1"/>
</dbReference>
<feature type="domain" description="Methyl-accepting transducer" evidence="7">
    <location>
        <begin position="173"/>
        <end position="409"/>
    </location>
</feature>
<sequence length="430" mass="43872">MTSSSSLSKALAALAVAAACMVVSAAHGGAAGAGAGVAGLVAIGATVRWVRMTQGSLRRTHTVLTAAARGDLSQRVLHIRGTSEIAETMRDVNRLLDRMESFGKESHAAMQFAASGQYYRRIVTTGMVGDFAAFSHTINTGLEAMDRKSRDFVSGAMQIGASIREVASSLSASACQLEAASRSMTHVASTTNEQSGSAADAAQQVSANVNGVASATSQVSGAIGEVARGVSRTADLAKDSVGRVGEADATILSLLRASEQIGTVVQLISSIAQRTNLLALNATIEAARAGEAGKGFAVVATEVKNLANQTATATEEITQQIGTVQAVTRSTAEAIQLVGRMIREIDQTAVGIAGAAEQQSAAIGEISRSIQEASNGVRTVADAVGTVVLGTQEASAAAGQVLASAGELAHRASDLNRDIDSFVTRVCSGR</sequence>
<dbReference type="PANTHER" id="PTHR32089">
    <property type="entry name" value="METHYL-ACCEPTING CHEMOTAXIS PROTEIN MCPB"/>
    <property type="match status" value="1"/>
</dbReference>
<dbReference type="RefSeq" id="WP_180281033.1">
    <property type="nucleotide sequence ID" value="NZ_JABFDB010000002.1"/>
</dbReference>
<evidence type="ECO:0008006" key="12">
    <source>
        <dbReference type="Google" id="ProtNLM"/>
    </source>
</evidence>
<accession>A0ABX2T7T4</accession>
<dbReference type="PANTHER" id="PTHR32089:SF112">
    <property type="entry name" value="LYSOZYME-LIKE PROTEIN-RELATED"/>
    <property type="match status" value="1"/>
</dbReference>
<protein>
    <recommendedName>
        <fullName evidence="12">Methyl-accepting chemotaxis protein</fullName>
    </recommendedName>
</protein>
<evidence type="ECO:0000259" key="7">
    <source>
        <dbReference type="PROSITE" id="PS50111"/>
    </source>
</evidence>
<evidence type="ECO:0000256" key="1">
    <source>
        <dbReference type="ARBA" id="ARBA00004429"/>
    </source>
</evidence>
<proteinExistence type="inferred from homology"/>
<comment type="similarity">
    <text evidence="4">Belongs to the methyl-accepting chemotaxis (MCP) protein family.</text>
</comment>
<evidence type="ECO:0000313" key="11">
    <source>
        <dbReference type="Proteomes" id="UP000584642"/>
    </source>
</evidence>
<keyword evidence="2" id="KW-1003">Cell membrane</keyword>
<feature type="domain" description="HAMP" evidence="9">
    <location>
        <begin position="51"/>
        <end position="104"/>
    </location>
</feature>
<reference evidence="10 11" key="1">
    <citation type="submission" date="2020-05" db="EMBL/GenBank/DDBJ databases">
        <title>Azospirillum oleiclasticum sp. nov, a nitrogen-fixing and heavy crude oil-emulsifying bacterium isolated from the crude oil of Yumen Oilfield.</title>
        <authorList>
            <person name="Wu D."/>
            <person name="Cai M."/>
            <person name="Zhang X."/>
        </authorList>
    </citation>
    <scope>NUCLEOTIDE SEQUENCE [LARGE SCALE GENOMIC DNA]</scope>
    <source>
        <strain evidence="10 11">ROY-1-1-2</strain>
    </source>
</reference>
<dbReference type="InterPro" id="IPR003660">
    <property type="entry name" value="HAMP_dom"/>
</dbReference>
<dbReference type="SUPFAM" id="SSF58104">
    <property type="entry name" value="Methyl-accepting chemotaxis protein (MCP) signaling domain"/>
    <property type="match status" value="1"/>
</dbReference>
<evidence type="ECO:0000259" key="9">
    <source>
        <dbReference type="PROSITE" id="PS50885"/>
    </source>
</evidence>
<evidence type="ECO:0000256" key="6">
    <source>
        <dbReference type="SAM" id="SignalP"/>
    </source>
</evidence>
<feature type="signal peptide" evidence="6">
    <location>
        <begin position="1"/>
        <end position="25"/>
    </location>
</feature>
<dbReference type="InterPro" id="IPR004089">
    <property type="entry name" value="MCPsignal_dom"/>
</dbReference>
<evidence type="ECO:0000313" key="10">
    <source>
        <dbReference type="EMBL" id="NYZ19268.1"/>
    </source>
</evidence>
<evidence type="ECO:0000256" key="3">
    <source>
        <dbReference type="ARBA" id="ARBA00023224"/>
    </source>
</evidence>
<dbReference type="EMBL" id="JABFDB010000002">
    <property type="protein sequence ID" value="NYZ19268.1"/>
    <property type="molecule type" value="Genomic_DNA"/>
</dbReference>
<evidence type="ECO:0000256" key="2">
    <source>
        <dbReference type="ARBA" id="ARBA00022519"/>
    </source>
</evidence>
<evidence type="ECO:0000256" key="4">
    <source>
        <dbReference type="ARBA" id="ARBA00029447"/>
    </source>
</evidence>
<keyword evidence="3 5" id="KW-0807">Transducer</keyword>
<keyword evidence="11" id="KW-1185">Reference proteome</keyword>
<organism evidence="10 11">
    <name type="scientific">Azospirillum oleiclasticum</name>
    <dbReference type="NCBI Taxonomy" id="2735135"/>
    <lineage>
        <taxon>Bacteria</taxon>
        <taxon>Pseudomonadati</taxon>
        <taxon>Pseudomonadota</taxon>
        <taxon>Alphaproteobacteria</taxon>
        <taxon>Rhodospirillales</taxon>
        <taxon>Azospirillaceae</taxon>
        <taxon>Azospirillum</taxon>
    </lineage>
</organism>
<comment type="subcellular location">
    <subcellularLocation>
        <location evidence="1">Cell inner membrane</location>
        <topology evidence="1">Multi-pass membrane protein</topology>
    </subcellularLocation>
</comment>